<dbReference type="Proteomes" id="UP000198623">
    <property type="component" value="Unassembled WGS sequence"/>
</dbReference>
<dbReference type="EMBL" id="FOOU01000003">
    <property type="protein sequence ID" value="SFG13498.1"/>
    <property type="molecule type" value="Genomic_DNA"/>
</dbReference>
<dbReference type="NCBIfam" id="TIGR03011">
    <property type="entry name" value="sulf_tusB_dsrH"/>
    <property type="match status" value="1"/>
</dbReference>
<dbReference type="PANTHER" id="PTHR37526">
    <property type="entry name" value="PROTEIN TUSB"/>
    <property type="match status" value="1"/>
</dbReference>
<dbReference type="InterPro" id="IPR007215">
    <property type="entry name" value="Sulphur_relay_TusB/DsrH"/>
</dbReference>
<proteinExistence type="predicted"/>
<dbReference type="STRING" id="1045558.SAMN05216175_103373"/>
<dbReference type="GO" id="GO:1990228">
    <property type="term" value="C:sulfurtransferase complex"/>
    <property type="evidence" value="ECO:0007669"/>
    <property type="project" value="TreeGrafter"/>
</dbReference>
<evidence type="ECO:0000313" key="2">
    <source>
        <dbReference type="Proteomes" id="UP000198623"/>
    </source>
</evidence>
<reference evidence="2" key="1">
    <citation type="submission" date="2016-10" db="EMBL/GenBank/DDBJ databases">
        <authorList>
            <person name="Varghese N."/>
            <person name="Submissions S."/>
        </authorList>
    </citation>
    <scope>NUCLEOTIDE SEQUENCE [LARGE SCALE GENOMIC DNA]</scope>
    <source>
        <strain evidence="2">CGMCC 1.10971</strain>
    </source>
</reference>
<dbReference type="Gene3D" id="3.40.1260.10">
    <property type="entry name" value="DsrEFH-like"/>
    <property type="match status" value="1"/>
</dbReference>
<gene>
    <name evidence="1" type="ORF">SAMN05216175_103373</name>
</gene>
<evidence type="ECO:0000313" key="1">
    <source>
        <dbReference type="EMBL" id="SFG13498.1"/>
    </source>
</evidence>
<dbReference type="Pfam" id="PF04077">
    <property type="entry name" value="DsrH"/>
    <property type="match status" value="1"/>
</dbReference>
<dbReference type="OrthoDB" id="9795117at2"/>
<organism evidence="1 2">
    <name type="scientific">Neptunomonas qingdaonensis</name>
    <dbReference type="NCBI Taxonomy" id="1045558"/>
    <lineage>
        <taxon>Bacteria</taxon>
        <taxon>Pseudomonadati</taxon>
        <taxon>Pseudomonadota</taxon>
        <taxon>Gammaproteobacteria</taxon>
        <taxon>Oceanospirillales</taxon>
        <taxon>Oceanospirillaceae</taxon>
        <taxon>Neptunomonas</taxon>
    </lineage>
</organism>
<name>A0A1I2PBJ9_9GAMM</name>
<dbReference type="GO" id="GO:0002143">
    <property type="term" value="P:tRNA wobble position uridine thiolation"/>
    <property type="evidence" value="ECO:0007669"/>
    <property type="project" value="InterPro"/>
</dbReference>
<accession>A0A1I2PBJ9</accession>
<dbReference type="PANTHER" id="PTHR37526:SF1">
    <property type="entry name" value="PROTEIN TUSB"/>
    <property type="match status" value="1"/>
</dbReference>
<dbReference type="SUPFAM" id="SSF75169">
    <property type="entry name" value="DsrEFH-like"/>
    <property type="match status" value="1"/>
</dbReference>
<keyword evidence="2" id="KW-1185">Reference proteome</keyword>
<dbReference type="RefSeq" id="WP_090726057.1">
    <property type="nucleotide sequence ID" value="NZ_FOOU01000003.1"/>
</dbReference>
<protein>
    <submittedName>
        <fullName evidence="1">tRNA 2-thiouridine synthesizing protein B</fullName>
    </submittedName>
</protein>
<sequence>MTTLHTINKAPSDTSLWQSCLSAILPGDALLMIENGVYAASQTSITRQLQSMHDVSLYLLSADIEARGLTDQIRTDATLIDDQQFVELSCQHAKVVSWF</sequence>
<dbReference type="InterPro" id="IPR027396">
    <property type="entry name" value="DsrEFH-like"/>
</dbReference>
<dbReference type="AlphaFoldDB" id="A0A1I2PBJ9"/>